<keyword evidence="1" id="KW-1133">Transmembrane helix</keyword>
<keyword evidence="1" id="KW-0472">Membrane</keyword>
<evidence type="ECO:0000313" key="2">
    <source>
        <dbReference type="EMBL" id="SES89443.1"/>
    </source>
</evidence>
<reference evidence="2 3" key="1">
    <citation type="submission" date="2016-10" db="EMBL/GenBank/DDBJ databases">
        <authorList>
            <person name="de Groot N.N."/>
        </authorList>
    </citation>
    <scope>NUCLEOTIDE SEQUENCE [LARGE SCALE GENOMIC DNA]</scope>
    <source>
        <strain evidence="2 3">DSM 17862</strain>
    </source>
</reference>
<feature type="transmembrane region" description="Helical" evidence="1">
    <location>
        <begin position="24"/>
        <end position="42"/>
    </location>
</feature>
<proteinExistence type="predicted"/>
<dbReference type="STRING" id="364199.SAMN04489858_102119"/>
<feature type="transmembrane region" description="Helical" evidence="1">
    <location>
        <begin position="62"/>
        <end position="79"/>
    </location>
</feature>
<protein>
    <recommendedName>
        <fullName evidence="4">DUF1109 domain-containing protein</fullName>
    </recommendedName>
</protein>
<dbReference type="EMBL" id="FOHO01000002">
    <property type="protein sequence ID" value="SES89443.1"/>
    <property type="molecule type" value="Genomic_DNA"/>
</dbReference>
<evidence type="ECO:0000313" key="3">
    <source>
        <dbReference type="Proteomes" id="UP000199180"/>
    </source>
</evidence>
<accession>A0A1I0A5Q8</accession>
<organism evidence="2 3">
    <name type="scientific">Paracoccus homiensis</name>
    <dbReference type="NCBI Taxonomy" id="364199"/>
    <lineage>
        <taxon>Bacteria</taxon>
        <taxon>Pseudomonadati</taxon>
        <taxon>Pseudomonadota</taxon>
        <taxon>Alphaproteobacteria</taxon>
        <taxon>Rhodobacterales</taxon>
        <taxon>Paracoccaceae</taxon>
        <taxon>Paracoccus</taxon>
    </lineage>
</organism>
<feature type="transmembrane region" description="Helical" evidence="1">
    <location>
        <begin position="124"/>
        <end position="147"/>
    </location>
</feature>
<dbReference type="PROSITE" id="PS51257">
    <property type="entry name" value="PROKAR_LIPOPROTEIN"/>
    <property type="match status" value="1"/>
</dbReference>
<feature type="transmembrane region" description="Helical" evidence="1">
    <location>
        <begin position="91"/>
        <end position="112"/>
    </location>
</feature>
<feature type="transmembrane region" description="Helical" evidence="1">
    <location>
        <begin position="154"/>
        <end position="175"/>
    </location>
</feature>
<dbReference type="InterPro" id="IPR009495">
    <property type="entry name" value="NrsF"/>
</dbReference>
<keyword evidence="3" id="KW-1185">Reference proteome</keyword>
<keyword evidence="1" id="KW-0812">Transmembrane</keyword>
<evidence type="ECO:0008006" key="4">
    <source>
        <dbReference type="Google" id="ProtNLM"/>
    </source>
</evidence>
<dbReference type="RefSeq" id="WP_175479793.1">
    <property type="nucleotide sequence ID" value="NZ_FOHO01000002.1"/>
</dbReference>
<dbReference type="Proteomes" id="UP000199180">
    <property type="component" value="Unassembled WGS sequence"/>
</dbReference>
<evidence type="ECO:0000256" key="1">
    <source>
        <dbReference type="SAM" id="Phobius"/>
    </source>
</evidence>
<sequence>MRTEQLISIISADDTAPRQIGPRLVGWGGLSLLACGAVAIALRGVRPHLAQAMADPVALMKWALPLGVGAVALIASLTLSRPQTRRVPAAWVAAGLGLVAAFWLVLAILGTPPDRVWPIMRGQTALTCLMTVTGISVPTLAVVLVLLRDGASPAPAYSGALAGLGVGGLAAFIYAFRCDQDQPLFFLTWYGLGMIISMVIGGLAGRRLLRW</sequence>
<feature type="transmembrane region" description="Helical" evidence="1">
    <location>
        <begin position="187"/>
        <end position="205"/>
    </location>
</feature>
<dbReference type="AlphaFoldDB" id="A0A1I0A5Q8"/>
<name>A0A1I0A5Q8_9RHOB</name>
<dbReference type="Pfam" id="PF06532">
    <property type="entry name" value="NrsF"/>
    <property type="match status" value="1"/>
</dbReference>
<gene>
    <name evidence="2" type="ORF">SAMN04489858_102119</name>
</gene>